<evidence type="ECO:0000313" key="2">
    <source>
        <dbReference type="EMBL" id="BAP68969.1"/>
    </source>
</evidence>
<feature type="non-terminal residue" evidence="2">
    <location>
        <position position="122"/>
    </location>
</feature>
<organism evidence="2">
    <name type="scientific">Hyaloperonospora arabidopsidis (strain Emoy2)</name>
    <name type="common">Downy mildew agent</name>
    <name type="synonym">Peronospora arabidopsidis</name>
    <dbReference type="NCBI Taxonomy" id="559515"/>
    <lineage>
        <taxon>Eukaryota</taxon>
        <taxon>Sar</taxon>
        <taxon>Stramenopiles</taxon>
        <taxon>Oomycota</taxon>
        <taxon>Peronosporomycetes</taxon>
        <taxon>Peronosporales</taxon>
        <taxon>Peronosporaceae</taxon>
        <taxon>Hyaloperonospora</taxon>
    </lineage>
</organism>
<feature type="chain" id="PRO_5001853498" evidence="1">
    <location>
        <begin position="18"/>
        <end position="122"/>
    </location>
</feature>
<keyword evidence="1" id="KW-0732">Signal</keyword>
<dbReference type="EMBL" id="AB922393">
    <property type="protein sequence ID" value="BAP68969.1"/>
    <property type="molecule type" value="mRNA"/>
</dbReference>
<accession>A0A090C2S7</accession>
<proteinExistence type="evidence at transcript level"/>
<feature type="signal peptide" evidence="1">
    <location>
        <begin position="1"/>
        <end position="17"/>
    </location>
</feature>
<dbReference type="AlphaFoldDB" id="A0A090C2S7"/>
<evidence type="ECO:0000256" key="1">
    <source>
        <dbReference type="SAM" id="SignalP"/>
    </source>
</evidence>
<gene>
    <name evidence="2" type="primary">HaRxLL82</name>
</gene>
<protein>
    <submittedName>
        <fullName evidence="2">RxLR effector candidate protein</fullName>
    </submittedName>
</protein>
<reference evidence="2" key="1">
    <citation type="journal article" date="2014" name="PLoS Pathog.">
        <title>Expression profiling during Arabidopsis/downy mildew interaction reveals a highly-expressed effector that attenuates responses to salicylic acid.</title>
        <authorList>
            <person name="Asai S."/>
            <person name="Rallapalli G."/>
            <person name="Piquerez S.J.M."/>
            <person name="Caillaud M.C."/>
            <person name="Furzer O.J."/>
            <person name="Ishaque N."/>
            <person name="Wirthmueller L."/>
            <person name="Fabro G."/>
            <person name="Shirasu K."/>
            <person name="Jones J.D.G."/>
        </authorList>
    </citation>
    <scope>NUCLEOTIDE SEQUENCE</scope>
    <source>
        <strain evidence="2">Emoy2</strain>
    </source>
</reference>
<sequence length="122" mass="13744">MITLWLPVWGLPARVIATVRLRKNGPQVLLLQSPNQLRHRSGSRCHDVIVLTEVGLSDRFILAGLLCLPGMMSSRILMRVSLIQMYRPLRALLHGMMVGGLPREWPTRSLSRATDPGESFVY</sequence>
<name>A0A090C2S7_HYAAE</name>